<reference evidence="3" key="1">
    <citation type="submission" date="2022-11" db="UniProtKB">
        <authorList>
            <consortium name="WormBaseParasite"/>
        </authorList>
    </citation>
    <scope>IDENTIFICATION</scope>
</reference>
<keyword evidence="1" id="KW-1133">Transmembrane helix</keyword>
<name>A0A915HUS9_ROMCU</name>
<sequence length="68" mass="7835">MKIDEADFFPCHIFFRNHAVKFKQKQKSQRALKLPWAVLTTMAMAIIVLLPVIENRVQRIGKEGGPDI</sequence>
<keyword evidence="1" id="KW-0812">Transmembrane</keyword>
<dbReference type="AlphaFoldDB" id="A0A915HUS9"/>
<dbReference type="Proteomes" id="UP000887565">
    <property type="component" value="Unplaced"/>
</dbReference>
<proteinExistence type="predicted"/>
<dbReference type="WBParaSite" id="nRc.2.0.1.t05167-RA">
    <property type="protein sequence ID" value="nRc.2.0.1.t05167-RA"/>
    <property type="gene ID" value="nRc.2.0.1.g05167"/>
</dbReference>
<evidence type="ECO:0000313" key="2">
    <source>
        <dbReference type="Proteomes" id="UP000887565"/>
    </source>
</evidence>
<keyword evidence="2" id="KW-1185">Reference proteome</keyword>
<evidence type="ECO:0000256" key="1">
    <source>
        <dbReference type="SAM" id="Phobius"/>
    </source>
</evidence>
<keyword evidence="1" id="KW-0472">Membrane</keyword>
<accession>A0A915HUS9</accession>
<organism evidence="2 3">
    <name type="scientific">Romanomermis culicivorax</name>
    <name type="common">Nematode worm</name>
    <dbReference type="NCBI Taxonomy" id="13658"/>
    <lineage>
        <taxon>Eukaryota</taxon>
        <taxon>Metazoa</taxon>
        <taxon>Ecdysozoa</taxon>
        <taxon>Nematoda</taxon>
        <taxon>Enoplea</taxon>
        <taxon>Dorylaimia</taxon>
        <taxon>Mermithida</taxon>
        <taxon>Mermithoidea</taxon>
        <taxon>Mermithidae</taxon>
        <taxon>Romanomermis</taxon>
    </lineage>
</organism>
<evidence type="ECO:0000313" key="3">
    <source>
        <dbReference type="WBParaSite" id="nRc.2.0.1.t05167-RA"/>
    </source>
</evidence>
<protein>
    <submittedName>
        <fullName evidence="3">Uncharacterized protein</fullName>
    </submittedName>
</protein>
<feature type="transmembrane region" description="Helical" evidence="1">
    <location>
        <begin position="34"/>
        <end position="53"/>
    </location>
</feature>